<dbReference type="AlphaFoldDB" id="L9V333"/>
<name>L9V333_HALVD</name>
<reference evidence="1 2" key="2">
    <citation type="journal article" date="2014" name="PLoS Genet.">
        <title>Phylogenetically driven sequencing of extremely halophilic archaea reveals strategies for static and dynamic osmo-response.</title>
        <authorList>
            <person name="Becker E.A."/>
            <person name="Seitzer P.M."/>
            <person name="Tritt A."/>
            <person name="Larsen D."/>
            <person name="Krusor M."/>
            <person name="Yao A.I."/>
            <person name="Wu D."/>
            <person name="Madern D."/>
            <person name="Eisen J.A."/>
            <person name="Darling A.E."/>
            <person name="Facciotti M.T."/>
        </authorList>
    </citation>
    <scope>NUCLEOTIDE SEQUENCE [LARGE SCALE GENOMIC DNA]</scope>
    <source>
        <strain evidence="2">ATCC 29605 / DSM 3757 / JCM 8879 / NBRC 14742 / NCIMB 2012 / VKM B-1768 / DS2</strain>
    </source>
</reference>
<gene>
    <name evidence="1" type="ORF">C498_10336</name>
</gene>
<comment type="caution">
    <text evidence="1">The sequence shown here is derived from an EMBL/GenBank/DDBJ whole genome shotgun (WGS) entry which is preliminary data.</text>
</comment>
<dbReference type="EMBL" id="AOHU01000058">
    <property type="protein sequence ID" value="ELY31459.1"/>
    <property type="molecule type" value="Genomic_DNA"/>
</dbReference>
<sequence>MCSPARSPTSRPSDETARPTTVAFDSVLDAGFDSVLRSPLCRHVRLDCHRYLRAERVVETLAGTKQESLVRAINARLYSRFAVRRPARDTAMFVQ</sequence>
<organism evidence="1 2">
    <name type="scientific">Haloferax volcanii (strain ATCC 29605 / DSM 3757 / JCM 8879 / NBRC 14742 / NCIMB 2012 / VKM B-1768 / DS2)</name>
    <name type="common">Halobacterium volcanii</name>
    <dbReference type="NCBI Taxonomy" id="309800"/>
    <lineage>
        <taxon>Archaea</taxon>
        <taxon>Methanobacteriati</taxon>
        <taxon>Methanobacteriota</taxon>
        <taxon>Stenosarchaea group</taxon>
        <taxon>Halobacteria</taxon>
        <taxon>Halobacteriales</taxon>
        <taxon>Haloferacaceae</taxon>
        <taxon>Haloferax</taxon>
    </lineage>
</organism>
<accession>L9V333</accession>
<protein>
    <submittedName>
        <fullName evidence="1">Uncharacterized protein</fullName>
    </submittedName>
</protein>
<evidence type="ECO:0000313" key="2">
    <source>
        <dbReference type="Proteomes" id="UP000011532"/>
    </source>
</evidence>
<proteinExistence type="predicted"/>
<evidence type="ECO:0000313" key="1">
    <source>
        <dbReference type="EMBL" id="ELY31459.1"/>
    </source>
</evidence>
<dbReference type="Proteomes" id="UP000011532">
    <property type="component" value="Unassembled WGS sequence"/>
</dbReference>
<reference evidence="2" key="1">
    <citation type="submission" date="2012-11" db="EMBL/GenBank/DDBJ databases">
        <authorList>
            <person name="Becker E.A."/>
            <person name="Seitzer P."/>
            <person name="Tritt A."/>
            <person name="Larsen D."/>
            <person name="Yao A."/>
            <person name="Wu D."/>
            <person name="Darling A."/>
            <person name="Eisen J.A."/>
            <person name="Facciotti M.T."/>
        </authorList>
    </citation>
    <scope>NUCLEOTIDE SEQUENCE [LARGE SCALE GENOMIC DNA]</scope>
    <source>
        <strain evidence="2">ATCC 29605 / DSM 3757 / JCM 8879 / NBRC 14742 / NCIMB 2012 / VKM B-1768 / DS2</strain>
    </source>
</reference>